<name>A0AAD5SS08_9FUNG</name>
<gene>
    <name evidence="7" type="ORF">HK100_005926</name>
</gene>
<evidence type="ECO:0000256" key="3">
    <source>
        <dbReference type="ARBA" id="ARBA00022989"/>
    </source>
</evidence>
<keyword evidence="3 5" id="KW-1133">Transmembrane helix</keyword>
<keyword evidence="8" id="KW-1185">Reference proteome</keyword>
<evidence type="ECO:0000256" key="5">
    <source>
        <dbReference type="SAM" id="Phobius"/>
    </source>
</evidence>
<dbReference type="PANTHER" id="PTHR11785:SF353">
    <property type="entry name" value="METHIONINE TRANSPORTER (EUROFUNG)"/>
    <property type="match status" value="1"/>
</dbReference>
<keyword evidence="6" id="KW-0732">Signal</keyword>
<dbReference type="GO" id="GO:0015179">
    <property type="term" value="F:L-amino acid transmembrane transporter activity"/>
    <property type="evidence" value="ECO:0007669"/>
    <property type="project" value="TreeGrafter"/>
</dbReference>
<proteinExistence type="predicted"/>
<feature type="transmembrane region" description="Helical" evidence="5">
    <location>
        <begin position="74"/>
        <end position="97"/>
    </location>
</feature>
<comment type="caution">
    <text evidence="7">The sequence shown here is derived from an EMBL/GenBank/DDBJ whole genome shotgun (WGS) entry which is preliminary data.</text>
</comment>
<comment type="subcellular location">
    <subcellularLocation>
        <location evidence="1">Membrane</location>
        <topology evidence="1">Multi-pass membrane protein</topology>
    </subcellularLocation>
</comment>
<feature type="transmembrane region" description="Helical" evidence="5">
    <location>
        <begin position="41"/>
        <end position="62"/>
    </location>
</feature>
<evidence type="ECO:0000256" key="4">
    <source>
        <dbReference type="ARBA" id="ARBA00023136"/>
    </source>
</evidence>
<evidence type="ECO:0008006" key="9">
    <source>
        <dbReference type="Google" id="ProtNLM"/>
    </source>
</evidence>
<dbReference type="Proteomes" id="UP001211907">
    <property type="component" value="Unassembled WGS sequence"/>
</dbReference>
<keyword evidence="2 5" id="KW-0812">Transmembrane</keyword>
<dbReference type="GO" id="GO:0016020">
    <property type="term" value="C:membrane"/>
    <property type="evidence" value="ECO:0007669"/>
    <property type="project" value="UniProtKB-SubCell"/>
</dbReference>
<feature type="transmembrane region" description="Helical" evidence="5">
    <location>
        <begin position="236"/>
        <end position="256"/>
    </location>
</feature>
<evidence type="ECO:0000256" key="6">
    <source>
        <dbReference type="SAM" id="SignalP"/>
    </source>
</evidence>
<feature type="non-terminal residue" evidence="7">
    <location>
        <position position="1"/>
    </location>
</feature>
<dbReference type="AlphaFoldDB" id="A0AAD5SS08"/>
<evidence type="ECO:0000313" key="7">
    <source>
        <dbReference type="EMBL" id="KAJ3095085.1"/>
    </source>
</evidence>
<feature type="transmembrane region" description="Helical" evidence="5">
    <location>
        <begin position="199"/>
        <end position="224"/>
    </location>
</feature>
<protein>
    <recommendedName>
        <fullName evidence="9">Amino acid transporter</fullName>
    </recommendedName>
</protein>
<organism evidence="7 8">
    <name type="scientific">Physocladia obscura</name>
    <dbReference type="NCBI Taxonomy" id="109957"/>
    <lineage>
        <taxon>Eukaryota</taxon>
        <taxon>Fungi</taxon>
        <taxon>Fungi incertae sedis</taxon>
        <taxon>Chytridiomycota</taxon>
        <taxon>Chytridiomycota incertae sedis</taxon>
        <taxon>Chytridiomycetes</taxon>
        <taxon>Chytridiales</taxon>
        <taxon>Chytriomycetaceae</taxon>
        <taxon>Physocladia</taxon>
    </lineage>
</organism>
<dbReference type="InterPro" id="IPR050598">
    <property type="entry name" value="AminoAcid_Transporter"/>
</dbReference>
<dbReference type="PIRSF" id="PIRSF006060">
    <property type="entry name" value="AA_transporter"/>
    <property type="match status" value="1"/>
</dbReference>
<feature type="chain" id="PRO_5042029171" description="Amino acid transporter" evidence="6">
    <location>
        <begin position="18"/>
        <end position="330"/>
    </location>
</feature>
<feature type="transmembrane region" description="Helical" evidence="5">
    <location>
        <begin position="127"/>
        <end position="152"/>
    </location>
</feature>
<keyword evidence="4 5" id="KW-0472">Membrane</keyword>
<reference evidence="7" key="1">
    <citation type="submission" date="2020-05" db="EMBL/GenBank/DDBJ databases">
        <title>Phylogenomic resolution of chytrid fungi.</title>
        <authorList>
            <person name="Stajich J.E."/>
            <person name="Amses K."/>
            <person name="Simmons R."/>
            <person name="Seto K."/>
            <person name="Myers J."/>
            <person name="Bonds A."/>
            <person name="Quandt C.A."/>
            <person name="Barry K."/>
            <person name="Liu P."/>
            <person name="Grigoriev I."/>
            <person name="Longcore J.E."/>
            <person name="James T.Y."/>
        </authorList>
    </citation>
    <scope>NUCLEOTIDE SEQUENCE</scope>
    <source>
        <strain evidence="7">JEL0513</strain>
    </source>
</reference>
<dbReference type="EMBL" id="JADGJH010002752">
    <property type="protein sequence ID" value="KAJ3095085.1"/>
    <property type="molecule type" value="Genomic_DNA"/>
</dbReference>
<evidence type="ECO:0000256" key="1">
    <source>
        <dbReference type="ARBA" id="ARBA00004141"/>
    </source>
</evidence>
<feature type="transmembrane region" description="Helical" evidence="5">
    <location>
        <begin position="173"/>
        <end position="193"/>
    </location>
</feature>
<dbReference type="PANTHER" id="PTHR11785">
    <property type="entry name" value="AMINO ACID TRANSPORTER"/>
    <property type="match status" value="1"/>
</dbReference>
<feature type="signal peptide" evidence="6">
    <location>
        <begin position="1"/>
        <end position="17"/>
    </location>
</feature>
<dbReference type="Pfam" id="PF13520">
    <property type="entry name" value="AA_permease_2"/>
    <property type="match status" value="1"/>
</dbReference>
<sequence>TLLSFLVFSGIVALAGGFKNVDIPGLSATINFEGATNSGSMATAIYYVMFAYGGATNVNNILDEVHDPVRNLPRVGIFSLSITFVLYMLANVVYYGVLTRDEILGSSLTIAATFFSKLYGGTFGTRVLPFLISLSPLGFANTILFTNSRIVLEIARDGLLPFSNYIGWVEPRTNSPVFSIALIWVITAIFLWAPPPGDVFNFITTFSSYTGSIFDVLTVGGIFLLRSREKDLERPIKAPAIFLIFGVLFSIYQLIFSFVPPLSNSTAYVYYLPYVGSLILFFATIGYWYLQVVWYKGPEKSYNAQLAKEGLEAGTLEKIGAEDKKPSTEE</sequence>
<evidence type="ECO:0000256" key="2">
    <source>
        <dbReference type="ARBA" id="ARBA00022692"/>
    </source>
</evidence>
<evidence type="ECO:0000313" key="8">
    <source>
        <dbReference type="Proteomes" id="UP001211907"/>
    </source>
</evidence>
<dbReference type="InterPro" id="IPR002293">
    <property type="entry name" value="AA/rel_permease1"/>
</dbReference>
<accession>A0AAD5SS08</accession>
<dbReference type="Gene3D" id="1.20.1740.10">
    <property type="entry name" value="Amino acid/polyamine transporter I"/>
    <property type="match status" value="1"/>
</dbReference>
<feature type="transmembrane region" description="Helical" evidence="5">
    <location>
        <begin position="268"/>
        <end position="290"/>
    </location>
</feature>